<dbReference type="InterPro" id="IPR033961">
    <property type="entry name" value="Exo84"/>
</dbReference>
<dbReference type="PANTHER" id="PTHR21426:SF12">
    <property type="entry name" value="EXOCYST COMPLEX COMPONENT 8"/>
    <property type="match status" value="1"/>
</dbReference>
<dbReference type="Proteomes" id="UP001295423">
    <property type="component" value="Unassembled WGS sequence"/>
</dbReference>
<organism evidence="5 6">
    <name type="scientific">Cylindrotheca closterium</name>
    <dbReference type="NCBI Taxonomy" id="2856"/>
    <lineage>
        <taxon>Eukaryota</taxon>
        <taxon>Sar</taxon>
        <taxon>Stramenopiles</taxon>
        <taxon>Ochrophyta</taxon>
        <taxon>Bacillariophyta</taxon>
        <taxon>Bacillariophyceae</taxon>
        <taxon>Bacillariophycidae</taxon>
        <taxon>Bacillariales</taxon>
        <taxon>Bacillariaceae</taxon>
        <taxon>Cylindrotheca</taxon>
    </lineage>
</organism>
<sequence length="768" mass="84475">MSRGGGGIDKEFVEERVAFTVNQERPDHFIPRISVSKTSGSSGRVEKSFRPMEPSDVARILDYEGVPDPPPDGAMMHGEMTEDDIDFPSRHFCIRGGFLFYFDLSDITGSGQSHYVEYHGAPIGVIPLDKVTISLPPGGRRVFREHAQTSAKTGYEIAILHGGSAEGGDGNRPPAFIAARTLQLRERWADAIKARAGQERHTKLRTVFNFSQASALKPQDMLKKSGNSVNTETLRKPKKGKKNRKHLQSSDDKDGGSHENLVQDSLQDFGKSAFNEKAFVDNYFEKYSEKDAEDECRLMEQKQTAIKKGLKTAILEQYEYFVEASAEMTKMGKEVGELKNMVETQVETVKDMKEIDFGLTSNLDDGDENASYPDDMFNDARKSGGASSRRRLDDDQSDASSVSSNGGEAPKFETGLRFRDADAKDGAIGIPSYLDDSIEEITAFVKESRYTDATDLWAKAKQDVSGIMQQHETPTNNYLTRKQFAQVQTLITSLDDLAEIISNRLVENLRRKNEALKQASKRERSAASTQMVPSVSPCCLNDDLVSLRLLVKLGKTQDAATAYSARRSLLLLESLHERPLAGTGNVDLVIYAAQLSQSFFSCLAGAIEGFLDLFLTVPPNGKEEGTISTDGGIHNLPAGALASIVLWCDAELSKFAAAFGGARILGNLPLSPPPRDAAKKGPRVLGKTNGNKDRESAIETAAECVSQAFQYASENLDTVGLPLTPRLAESLRKRLKGCESEVAKSMEDQWRAIVLEWEFAVDDDGRMM</sequence>
<evidence type="ECO:0000256" key="1">
    <source>
        <dbReference type="ARBA" id="ARBA00007210"/>
    </source>
</evidence>
<gene>
    <name evidence="5" type="ORF">CYCCA115_LOCUS14904</name>
</gene>
<proteinExistence type="inferred from homology"/>
<reference evidence="5" key="1">
    <citation type="submission" date="2023-08" db="EMBL/GenBank/DDBJ databases">
        <authorList>
            <person name="Audoor S."/>
            <person name="Bilcke G."/>
        </authorList>
    </citation>
    <scope>NUCLEOTIDE SEQUENCE</scope>
</reference>
<evidence type="ECO:0000313" key="6">
    <source>
        <dbReference type="Proteomes" id="UP001295423"/>
    </source>
</evidence>
<dbReference type="PANTHER" id="PTHR21426">
    <property type="entry name" value="EXOCYST COMPLEX COMPONENT 8"/>
    <property type="match status" value="1"/>
</dbReference>
<comment type="similarity">
    <text evidence="1">Belongs to the EXO84 family.</text>
</comment>
<evidence type="ECO:0000313" key="5">
    <source>
        <dbReference type="EMBL" id="CAJ1954312.1"/>
    </source>
</evidence>
<accession>A0AAD2FVQ8</accession>
<feature type="region of interest" description="Disordered" evidence="4">
    <location>
        <begin position="219"/>
        <end position="261"/>
    </location>
</feature>
<evidence type="ECO:0000256" key="4">
    <source>
        <dbReference type="SAM" id="MobiDB-lite"/>
    </source>
</evidence>
<evidence type="ECO:0008006" key="7">
    <source>
        <dbReference type="Google" id="ProtNLM"/>
    </source>
</evidence>
<keyword evidence="6" id="KW-1185">Reference proteome</keyword>
<dbReference type="GO" id="GO:0006893">
    <property type="term" value="P:Golgi to plasma membrane transport"/>
    <property type="evidence" value="ECO:0007669"/>
    <property type="project" value="TreeGrafter"/>
</dbReference>
<dbReference type="SUPFAM" id="SSF74788">
    <property type="entry name" value="Cullin repeat-like"/>
    <property type="match status" value="1"/>
</dbReference>
<dbReference type="EMBL" id="CAKOGP040001869">
    <property type="protein sequence ID" value="CAJ1954312.1"/>
    <property type="molecule type" value="Genomic_DNA"/>
</dbReference>
<feature type="region of interest" description="Disordered" evidence="4">
    <location>
        <begin position="360"/>
        <end position="416"/>
    </location>
</feature>
<dbReference type="GO" id="GO:0006887">
    <property type="term" value="P:exocytosis"/>
    <property type="evidence" value="ECO:0007669"/>
    <property type="project" value="UniProtKB-KW"/>
</dbReference>
<keyword evidence="3" id="KW-0268">Exocytosis</keyword>
<keyword evidence="2" id="KW-0813">Transport</keyword>
<comment type="caution">
    <text evidence="5">The sequence shown here is derived from an EMBL/GenBank/DDBJ whole genome shotgun (WGS) entry which is preliminary data.</text>
</comment>
<dbReference type="AlphaFoldDB" id="A0AAD2FVQ8"/>
<protein>
    <recommendedName>
        <fullName evidence="7">Exocyst complex component 8</fullName>
    </recommendedName>
</protein>
<evidence type="ECO:0000256" key="2">
    <source>
        <dbReference type="ARBA" id="ARBA00022448"/>
    </source>
</evidence>
<name>A0AAD2FVQ8_9STRA</name>
<dbReference type="GO" id="GO:0008104">
    <property type="term" value="P:intracellular protein localization"/>
    <property type="evidence" value="ECO:0007669"/>
    <property type="project" value="TreeGrafter"/>
</dbReference>
<dbReference type="InterPro" id="IPR016159">
    <property type="entry name" value="Cullin_repeat-like_dom_sf"/>
</dbReference>
<feature type="compositionally biased region" description="Basic and acidic residues" evidence="4">
    <location>
        <begin position="248"/>
        <end position="257"/>
    </location>
</feature>
<dbReference type="GO" id="GO:0000145">
    <property type="term" value="C:exocyst"/>
    <property type="evidence" value="ECO:0007669"/>
    <property type="project" value="InterPro"/>
</dbReference>
<evidence type="ECO:0000256" key="3">
    <source>
        <dbReference type="ARBA" id="ARBA00022483"/>
    </source>
</evidence>
<feature type="compositionally biased region" description="Basic residues" evidence="4">
    <location>
        <begin position="236"/>
        <end position="247"/>
    </location>
</feature>
<dbReference type="Pfam" id="PF08700">
    <property type="entry name" value="VPS51_Exo84_N"/>
    <property type="match status" value="1"/>
</dbReference>